<protein>
    <submittedName>
        <fullName evidence="2">Anti-sigma factor</fullName>
    </submittedName>
</protein>
<dbReference type="EMBL" id="RBVX01000081">
    <property type="protein sequence ID" value="RSL29253.1"/>
    <property type="molecule type" value="Genomic_DNA"/>
</dbReference>
<feature type="domain" description="Putative zinc-finger" evidence="1">
    <location>
        <begin position="6"/>
        <end position="37"/>
    </location>
</feature>
<evidence type="ECO:0000259" key="1">
    <source>
        <dbReference type="Pfam" id="PF13490"/>
    </source>
</evidence>
<dbReference type="AlphaFoldDB" id="A0A428MSZ6"/>
<accession>A0A428MSZ6</accession>
<name>A0A428MSZ6_9BACI</name>
<dbReference type="RefSeq" id="WP_125562869.1">
    <property type="nucleotide sequence ID" value="NZ_RBVX01000081.1"/>
</dbReference>
<comment type="caution">
    <text evidence="2">The sequence shown here is derived from an EMBL/GenBank/DDBJ whole genome shotgun (WGS) entry which is preliminary data.</text>
</comment>
<dbReference type="Pfam" id="PF13490">
    <property type="entry name" value="zf-HC2"/>
    <property type="match status" value="1"/>
</dbReference>
<gene>
    <name evidence="2" type="ORF">D7Z54_32215</name>
</gene>
<proteinExistence type="predicted"/>
<dbReference type="Proteomes" id="UP000275076">
    <property type="component" value="Unassembled WGS sequence"/>
</dbReference>
<reference evidence="2 3" key="1">
    <citation type="submission" date="2018-10" db="EMBL/GenBank/DDBJ databases">
        <title>Draft genome sequence of Bacillus salarius IM0101, isolated from a hypersaline soil in Inner Mongolia, China.</title>
        <authorList>
            <person name="Yamprayoonswat W."/>
            <person name="Boonvisut S."/>
            <person name="Jumpathong W."/>
            <person name="Sittihan S."/>
            <person name="Ruangsuj P."/>
            <person name="Wanthongcharoen S."/>
            <person name="Thongpramul N."/>
            <person name="Pimmason S."/>
            <person name="Yu B."/>
            <person name="Yasawong M."/>
        </authorList>
    </citation>
    <scope>NUCLEOTIDE SEQUENCE [LARGE SCALE GENOMIC DNA]</scope>
    <source>
        <strain evidence="2 3">IM0101</strain>
    </source>
</reference>
<dbReference type="OrthoDB" id="9782842at2"/>
<organism evidence="2 3">
    <name type="scientific">Salibacterium salarium</name>
    <dbReference type="NCBI Taxonomy" id="284579"/>
    <lineage>
        <taxon>Bacteria</taxon>
        <taxon>Bacillati</taxon>
        <taxon>Bacillota</taxon>
        <taxon>Bacilli</taxon>
        <taxon>Bacillales</taxon>
        <taxon>Bacillaceae</taxon>
    </lineage>
</organism>
<evidence type="ECO:0000313" key="3">
    <source>
        <dbReference type="Proteomes" id="UP000275076"/>
    </source>
</evidence>
<keyword evidence="3" id="KW-1185">Reference proteome</keyword>
<dbReference type="InterPro" id="IPR027383">
    <property type="entry name" value="Znf_put"/>
</dbReference>
<sequence>MACEQKYEALLNRYLDGETNEQERDDLFLHMETCENCTNHYKELNKALLLVQSSSHIKAPAGFTDNVMNQLPAKKKRTSWKKWSKQHPVLVAASLFVILMTSSLFSVWNEQAGEEISVSGSQKVEVDQDKGTVVVPEEEVIEGDLTVRNGKVEVEGEITGNLTVINGEQYLASAGEVSGEIEEVDQVLEWIWYHTKRITADVFSLGENAKKNEG</sequence>
<evidence type="ECO:0000313" key="2">
    <source>
        <dbReference type="EMBL" id="RSL29253.1"/>
    </source>
</evidence>